<evidence type="ECO:0000313" key="1">
    <source>
        <dbReference type="EMBL" id="RDY12776.1"/>
    </source>
</evidence>
<gene>
    <name evidence="1" type="ORF">CR513_02373</name>
</gene>
<organism evidence="1 2">
    <name type="scientific">Mucuna pruriens</name>
    <name type="common">Velvet bean</name>
    <name type="synonym">Dolichos pruriens</name>
    <dbReference type="NCBI Taxonomy" id="157652"/>
    <lineage>
        <taxon>Eukaryota</taxon>
        <taxon>Viridiplantae</taxon>
        <taxon>Streptophyta</taxon>
        <taxon>Embryophyta</taxon>
        <taxon>Tracheophyta</taxon>
        <taxon>Spermatophyta</taxon>
        <taxon>Magnoliopsida</taxon>
        <taxon>eudicotyledons</taxon>
        <taxon>Gunneridae</taxon>
        <taxon>Pentapetalae</taxon>
        <taxon>rosids</taxon>
        <taxon>fabids</taxon>
        <taxon>Fabales</taxon>
        <taxon>Fabaceae</taxon>
        <taxon>Papilionoideae</taxon>
        <taxon>50 kb inversion clade</taxon>
        <taxon>NPAAA clade</taxon>
        <taxon>indigoferoid/millettioid clade</taxon>
        <taxon>Phaseoleae</taxon>
        <taxon>Mucuna</taxon>
    </lineage>
</organism>
<reference evidence="1" key="1">
    <citation type="submission" date="2018-05" db="EMBL/GenBank/DDBJ databases">
        <title>Draft genome of Mucuna pruriens seed.</title>
        <authorList>
            <person name="Nnadi N.E."/>
            <person name="Vos R."/>
            <person name="Hasami M.H."/>
            <person name="Devisetty U.K."/>
            <person name="Aguiy J.C."/>
        </authorList>
    </citation>
    <scope>NUCLEOTIDE SEQUENCE [LARGE SCALE GENOMIC DNA]</scope>
    <source>
        <strain evidence="1">JCA_2017</strain>
    </source>
</reference>
<evidence type="ECO:0000313" key="2">
    <source>
        <dbReference type="Proteomes" id="UP000257109"/>
    </source>
</evidence>
<protein>
    <submittedName>
        <fullName evidence="1">Uncharacterized protein</fullName>
    </submittedName>
</protein>
<accession>A0A371ICL7</accession>
<name>A0A371ICL7_MUCPR</name>
<comment type="caution">
    <text evidence="1">The sequence shown here is derived from an EMBL/GenBank/DDBJ whole genome shotgun (WGS) entry which is preliminary data.</text>
</comment>
<dbReference type="AlphaFoldDB" id="A0A371ICL7"/>
<dbReference type="EMBL" id="QJKJ01000406">
    <property type="protein sequence ID" value="RDY12776.1"/>
    <property type="molecule type" value="Genomic_DNA"/>
</dbReference>
<dbReference type="Proteomes" id="UP000257109">
    <property type="component" value="Unassembled WGS sequence"/>
</dbReference>
<sequence length="68" mass="8165">MPPWLNYPHREYLSSEQEELLEMVPTSLDNAKRKGYWARKGYPKFKAWDEEDAYDHGLTMEFIDPKSQ</sequence>
<feature type="non-terminal residue" evidence="1">
    <location>
        <position position="1"/>
    </location>
</feature>
<proteinExistence type="predicted"/>
<keyword evidence="2" id="KW-1185">Reference proteome</keyword>